<dbReference type="Proteomes" id="UP000307217">
    <property type="component" value="Unassembled WGS sequence"/>
</dbReference>
<keyword evidence="3 6" id="KW-0812">Transmembrane</keyword>
<feature type="transmembrane region" description="Helical" evidence="6">
    <location>
        <begin position="210"/>
        <end position="231"/>
    </location>
</feature>
<dbReference type="SUPFAM" id="SSF103481">
    <property type="entry name" value="Multidrug resistance efflux transporter EmrE"/>
    <property type="match status" value="2"/>
</dbReference>
<comment type="caution">
    <text evidence="8">The sequence shown here is derived from an EMBL/GenBank/DDBJ whole genome shotgun (WGS) entry which is preliminary data.</text>
</comment>
<dbReference type="InterPro" id="IPR037185">
    <property type="entry name" value="EmrE-like"/>
</dbReference>
<feature type="transmembrane region" description="Helical" evidence="6">
    <location>
        <begin position="266"/>
        <end position="283"/>
    </location>
</feature>
<evidence type="ECO:0000313" key="8">
    <source>
        <dbReference type="EMBL" id="TMO67939.1"/>
    </source>
</evidence>
<dbReference type="GO" id="GO:0016020">
    <property type="term" value="C:membrane"/>
    <property type="evidence" value="ECO:0007669"/>
    <property type="project" value="UniProtKB-SubCell"/>
</dbReference>
<gene>
    <name evidence="8" type="ORF">CWC19_12710</name>
    <name evidence="9" type="ORF">CWC20_12455</name>
</gene>
<feature type="transmembrane region" description="Helical" evidence="6">
    <location>
        <begin position="243"/>
        <end position="260"/>
    </location>
</feature>
<dbReference type="Proteomes" id="UP000307164">
    <property type="component" value="Unassembled WGS sequence"/>
</dbReference>
<evidence type="ECO:0000256" key="5">
    <source>
        <dbReference type="ARBA" id="ARBA00023136"/>
    </source>
</evidence>
<keyword evidence="10" id="KW-1185">Reference proteome</keyword>
<dbReference type="InterPro" id="IPR000620">
    <property type="entry name" value="EamA_dom"/>
</dbReference>
<keyword evidence="4 6" id="KW-1133">Transmembrane helix</keyword>
<name>A0A5S3V7V3_9GAMM</name>
<organism evidence="8 11">
    <name type="scientific">Pseudoalteromonas aurantia</name>
    <dbReference type="NCBI Taxonomy" id="43654"/>
    <lineage>
        <taxon>Bacteria</taxon>
        <taxon>Pseudomonadati</taxon>
        <taxon>Pseudomonadota</taxon>
        <taxon>Gammaproteobacteria</taxon>
        <taxon>Alteromonadales</taxon>
        <taxon>Pseudoalteromonadaceae</taxon>
        <taxon>Pseudoalteromonas</taxon>
    </lineage>
</organism>
<evidence type="ECO:0000256" key="6">
    <source>
        <dbReference type="SAM" id="Phobius"/>
    </source>
</evidence>
<feature type="transmembrane region" description="Helical" evidence="6">
    <location>
        <begin position="90"/>
        <end position="109"/>
    </location>
</feature>
<evidence type="ECO:0000259" key="7">
    <source>
        <dbReference type="Pfam" id="PF00892"/>
    </source>
</evidence>
<reference evidence="10 11" key="1">
    <citation type="submission" date="2018-01" db="EMBL/GenBank/DDBJ databases">
        <authorList>
            <person name="Paulsen S."/>
            <person name="Gram L.K."/>
        </authorList>
    </citation>
    <scope>NUCLEOTIDE SEQUENCE [LARGE SCALE GENOMIC DNA]</scope>
    <source>
        <strain evidence="8 11">S3790</strain>
        <strain evidence="9 10">S3895</strain>
    </source>
</reference>
<evidence type="ECO:0000313" key="9">
    <source>
        <dbReference type="EMBL" id="TMO73812.1"/>
    </source>
</evidence>
<dbReference type="EMBL" id="PNBX01000048">
    <property type="protein sequence ID" value="TMO67939.1"/>
    <property type="molecule type" value="Genomic_DNA"/>
</dbReference>
<dbReference type="AlphaFoldDB" id="A0A5S3V7V3"/>
<comment type="subcellular location">
    <subcellularLocation>
        <location evidence="1">Membrane</location>
        <topology evidence="1">Multi-pass membrane protein</topology>
    </subcellularLocation>
</comment>
<dbReference type="RefSeq" id="WP_138592216.1">
    <property type="nucleotide sequence ID" value="NZ_PNBW01000054.1"/>
</dbReference>
<dbReference type="EMBL" id="PNBW01000054">
    <property type="protein sequence ID" value="TMO73812.1"/>
    <property type="molecule type" value="Genomic_DNA"/>
</dbReference>
<keyword evidence="5 6" id="KW-0472">Membrane</keyword>
<feature type="transmembrane region" description="Helical" evidence="6">
    <location>
        <begin position="61"/>
        <end position="78"/>
    </location>
</feature>
<feature type="transmembrane region" description="Helical" evidence="6">
    <location>
        <begin position="7"/>
        <end position="28"/>
    </location>
</feature>
<protein>
    <submittedName>
        <fullName evidence="8">EamA family transporter</fullName>
    </submittedName>
</protein>
<feature type="transmembrane region" description="Helical" evidence="6">
    <location>
        <begin position="178"/>
        <end position="198"/>
    </location>
</feature>
<reference evidence="10 11" key="2">
    <citation type="submission" date="2019-06" db="EMBL/GenBank/DDBJ databases">
        <title>Co-occurence of chitin degradation, pigmentation and bioactivity in marine Pseudoalteromonas.</title>
        <authorList>
            <person name="Sonnenschein E.C."/>
            <person name="Bech P.K."/>
        </authorList>
    </citation>
    <scope>NUCLEOTIDE SEQUENCE [LARGE SCALE GENOMIC DNA]</scope>
    <source>
        <strain evidence="11">S3790</strain>
        <strain evidence="10">S3895</strain>
    </source>
</reference>
<accession>A0A5S3V7V3</accession>
<evidence type="ECO:0000256" key="3">
    <source>
        <dbReference type="ARBA" id="ARBA00022692"/>
    </source>
</evidence>
<proteinExistence type="inferred from homology"/>
<reference evidence="8" key="3">
    <citation type="submission" date="2019-09" db="EMBL/GenBank/DDBJ databases">
        <title>Co-occurence of chitin degradation, pigmentation and bioactivity in marine Pseudoalteromonas.</title>
        <authorList>
            <person name="Sonnenschein E.C."/>
            <person name="Bech P.K."/>
        </authorList>
    </citation>
    <scope>NUCLEOTIDE SEQUENCE</scope>
    <source>
        <strain evidence="8">S3790</strain>
        <strain evidence="9">S3895</strain>
    </source>
</reference>
<dbReference type="PANTHER" id="PTHR32322">
    <property type="entry name" value="INNER MEMBRANE TRANSPORTER"/>
    <property type="match status" value="1"/>
</dbReference>
<comment type="similarity">
    <text evidence="2">Belongs to the EamA transporter family.</text>
</comment>
<evidence type="ECO:0000313" key="11">
    <source>
        <dbReference type="Proteomes" id="UP000307217"/>
    </source>
</evidence>
<dbReference type="OrthoDB" id="9809509at2"/>
<feature type="domain" description="EamA" evidence="7">
    <location>
        <begin position="8"/>
        <end position="135"/>
    </location>
</feature>
<evidence type="ECO:0000256" key="1">
    <source>
        <dbReference type="ARBA" id="ARBA00004141"/>
    </source>
</evidence>
<evidence type="ECO:0000256" key="2">
    <source>
        <dbReference type="ARBA" id="ARBA00007362"/>
    </source>
</evidence>
<feature type="transmembrane region" description="Helical" evidence="6">
    <location>
        <begin position="34"/>
        <end position="52"/>
    </location>
</feature>
<dbReference type="PANTHER" id="PTHR32322:SF2">
    <property type="entry name" value="EAMA DOMAIN-CONTAINING PROTEIN"/>
    <property type="match status" value="1"/>
</dbReference>
<dbReference type="InterPro" id="IPR050638">
    <property type="entry name" value="AA-Vitamin_Transporters"/>
</dbReference>
<sequence>MIIKLIPFIFVLLWGSGFIGARFGLAYAEPATFLSIRMCINVLFFIALVALLKTQIPKGKVFWHSCIVGLLIHGLYLGGSFKALSLGMPAGLNALLVGIQPVLTAFLLILFSNKRFSTTQWVGLLLGFVAIVLVLHGNIQWQNTAHRHFAIGMSLLALLGITLGTLYQKRFCQNVDLVAGTMVQYIAASALFIPWAMSFETMQVQWTAEFIATLIWLVLVLSVAAILLLLYMVKEGESEKVASVFYLVPPVTALQAWAAFDETFDIYGICGFICAALAVYLVVRKPRFSSQLSPNYKAQS</sequence>
<feature type="domain" description="EamA" evidence="7">
    <location>
        <begin position="150"/>
        <end position="283"/>
    </location>
</feature>
<feature type="transmembrane region" description="Helical" evidence="6">
    <location>
        <begin position="145"/>
        <end position="166"/>
    </location>
</feature>
<evidence type="ECO:0000313" key="10">
    <source>
        <dbReference type="Proteomes" id="UP000307164"/>
    </source>
</evidence>
<feature type="transmembrane region" description="Helical" evidence="6">
    <location>
        <begin position="121"/>
        <end position="139"/>
    </location>
</feature>
<dbReference type="Pfam" id="PF00892">
    <property type="entry name" value="EamA"/>
    <property type="match status" value="2"/>
</dbReference>
<evidence type="ECO:0000256" key="4">
    <source>
        <dbReference type="ARBA" id="ARBA00022989"/>
    </source>
</evidence>